<feature type="coiled-coil region" evidence="1">
    <location>
        <begin position="261"/>
        <end position="288"/>
    </location>
</feature>
<feature type="signal peptide" evidence="2">
    <location>
        <begin position="1"/>
        <end position="21"/>
    </location>
</feature>
<keyword evidence="1" id="KW-0175">Coiled coil</keyword>
<dbReference type="Proteomes" id="UP000298213">
    <property type="component" value="Unassembled WGS sequence"/>
</dbReference>
<organism evidence="3 4">
    <name type="scientific">Sphingomonas parva</name>
    <dbReference type="NCBI Taxonomy" id="2555898"/>
    <lineage>
        <taxon>Bacteria</taxon>
        <taxon>Pseudomonadati</taxon>
        <taxon>Pseudomonadota</taxon>
        <taxon>Alphaproteobacteria</taxon>
        <taxon>Sphingomonadales</taxon>
        <taxon>Sphingomonadaceae</taxon>
        <taxon>Sphingomonas</taxon>
    </lineage>
</organism>
<reference evidence="3 4" key="1">
    <citation type="submission" date="2019-03" db="EMBL/GenBank/DDBJ databases">
        <title>Genome sequence of Sphingomonas sp. 17J27-24.</title>
        <authorList>
            <person name="Kim M."/>
            <person name="Maeng S."/>
            <person name="Sathiyaraj S."/>
        </authorList>
    </citation>
    <scope>NUCLEOTIDE SEQUENCE [LARGE SCALE GENOMIC DNA]</scope>
    <source>
        <strain evidence="3 4">17J27-24</strain>
    </source>
</reference>
<evidence type="ECO:0000313" key="3">
    <source>
        <dbReference type="EMBL" id="TFI57044.1"/>
    </source>
</evidence>
<keyword evidence="2" id="KW-0732">Signal</keyword>
<evidence type="ECO:0000256" key="2">
    <source>
        <dbReference type="SAM" id="SignalP"/>
    </source>
</evidence>
<proteinExistence type="predicted"/>
<feature type="chain" id="PRO_5021319116" description="Tetratricopeptide repeat protein" evidence="2">
    <location>
        <begin position="22"/>
        <end position="292"/>
    </location>
</feature>
<keyword evidence="4" id="KW-1185">Reference proteome</keyword>
<accession>A0A4Y8ZM64</accession>
<dbReference type="EMBL" id="SPDV01000040">
    <property type="protein sequence ID" value="TFI57044.1"/>
    <property type="molecule type" value="Genomic_DNA"/>
</dbReference>
<evidence type="ECO:0000313" key="4">
    <source>
        <dbReference type="Proteomes" id="UP000298213"/>
    </source>
</evidence>
<dbReference type="RefSeq" id="WP_135089183.1">
    <property type="nucleotide sequence ID" value="NZ_SPDV01000040.1"/>
</dbReference>
<evidence type="ECO:0008006" key="5">
    <source>
        <dbReference type="Google" id="ProtNLM"/>
    </source>
</evidence>
<comment type="caution">
    <text evidence="3">The sequence shown here is derived from an EMBL/GenBank/DDBJ whole genome shotgun (WGS) entry which is preliminary data.</text>
</comment>
<dbReference type="AlphaFoldDB" id="A0A4Y8ZM64"/>
<protein>
    <recommendedName>
        <fullName evidence="5">Tetratricopeptide repeat protein</fullName>
    </recommendedName>
</protein>
<gene>
    <name evidence="3" type="ORF">E2493_16950</name>
</gene>
<evidence type="ECO:0000256" key="1">
    <source>
        <dbReference type="SAM" id="Coils"/>
    </source>
</evidence>
<dbReference type="OrthoDB" id="7855653at2"/>
<name>A0A4Y8ZM64_9SPHN</name>
<sequence>MRSVILAAAAAMLLAPGAAPAGTPVTQKMTCPIGGKAFDFRTTASYTTFGTRADGKPFGSWTFPLALPECPDNGLVLYKDYAPEEVARLEPLVASEAYQALRREDTQYYRAYWLMKEMGLGPERYLWALLQASWEADDRPPLRARYLAELAEASASVPAKPDDLNWIGMEGRAVNALRELGRFDEALARLEKVTIAPPAPLDMDQDEGKSRAGWIDYFAKQKLLIARADASSDPFELLPRREALARCAEGTGLDAHKTAWCDAAKDDVAALKAKKDSLEQELETIGRKRDSR</sequence>